<evidence type="ECO:0000313" key="2">
    <source>
        <dbReference type="Proteomes" id="UP000092504"/>
    </source>
</evidence>
<sequence>MTAVFLPSDETPFIDATCSRIDGGRSVLYHD</sequence>
<comment type="caution">
    <text evidence="1">The sequence shown here is derived from an EMBL/GenBank/DDBJ whole genome shotgun (WGS) entry which is preliminary data.</text>
</comment>
<dbReference type="AlphaFoldDB" id="A0A1B8P1W1"/>
<dbReference type="PATRIC" id="fig|2746.7.peg.525"/>
<proteinExistence type="predicted"/>
<gene>
    <name evidence="1" type="ORF">A8U91_00514</name>
</gene>
<protein>
    <submittedName>
        <fullName evidence="1">Short chain dehydrogenase</fullName>
    </submittedName>
</protein>
<reference evidence="1 2" key="1">
    <citation type="submission" date="2016-06" db="EMBL/GenBank/DDBJ databases">
        <title>Genome sequence of halotolerant plant growth promoting strain of Halomonas elongata HEK1 isolated from salterns of Rann of Kutch, Gujarat, India.</title>
        <authorList>
            <person name="Gaba S."/>
            <person name="Singh R.N."/>
            <person name="Abrol S."/>
            <person name="Kaushik R."/>
            <person name="Saxena A.K."/>
        </authorList>
    </citation>
    <scope>NUCLEOTIDE SEQUENCE [LARGE SCALE GENOMIC DNA]</scope>
    <source>
        <strain evidence="1 2">HEK1</strain>
    </source>
</reference>
<organism evidence="1 2">
    <name type="scientific">Halomonas elongata</name>
    <dbReference type="NCBI Taxonomy" id="2746"/>
    <lineage>
        <taxon>Bacteria</taxon>
        <taxon>Pseudomonadati</taxon>
        <taxon>Pseudomonadota</taxon>
        <taxon>Gammaproteobacteria</taxon>
        <taxon>Oceanospirillales</taxon>
        <taxon>Halomonadaceae</taxon>
        <taxon>Halomonas</taxon>
    </lineage>
</organism>
<evidence type="ECO:0000313" key="1">
    <source>
        <dbReference type="EMBL" id="OBX36173.1"/>
    </source>
</evidence>
<name>A0A1B8P1W1_HALEL</name>
<accession>A0A1B8P1W1</accession>
<dbReference type="Proteomes" id="UP000092504">
    <property type="component" value="Unassembled WGS sequence"/>
</dbReference>
<dbReference type="EMBL" id="MAJD01000001">
    <property type="protein sequence ID" value="OBX36173.1"/>
    <property type="molecule type" value="Genomic_DNA"/>
</dbReference>